<protein>
    <submittedName>
        <fullName evidence="1">Uncharacterized protein</fullName>
    </submittedName>
</protein>
<evidence type="ECO:0000313" key="1">
    <source>
        <dbReference type="EMBL" id="KOX76568.1"/>
    </source>
</evidence>
<reference evidence="1 2" key="1">
    <citation type="submission" date="2015-07" db="EMBL/GenBank/DDBJ databases">
        <title>The genome of Melipona quadrifasciata.</title>
        <authorList>
            <person name="Pan H."/>
            <person name="Kapheim K."/>
        </authorList>
    </citation>
    <scope>NUCLEOTIDE SEQUENCE [LARGE SCALE GENOMIC DNA]</scope>
    <source>
        <strain evidence="1">0111107301</strain>
        <tissue evidence="1">Whole body</tissue>
    </source>
</reference>
<evidence type="ECO:0000313" key="2">
    <source>
        <dbReference type="Proteomes" id="UP000053105"/>
    </source>
</evidence>
<gene>
    <name evidence="1" type="ORF">WN51_11774</name>
</gene>
<keyword evidence="2" id="KW-1185">Reference proteome</keyword>
<accession>A0A0N0BHQ3</accession>
<dbReference type="AlphaFoldDB" id="A0A0N0BHQ3"/>
<dbReference type="EMBL" id="KQ435746">
    <property type="protein sequence ID" value="KOX76568.1"/>
    <property type="molecule type" value="Genomic_DNA"/>
</dbReference>
<sequence>MSGKLIGTLDAFHVLCYRAGLPVVVQSCFGGWRGSFVAVNESLIVGFDDSVLSEHCYHGPFIANNIHCQVPRVPSNISVTVPTIVHSKHQHLKDSIAVKRKLKANASAQKCQALCAAVCRVCPISHSLDRIGNRCATIADTRWLGQIACTVIPPDVKSHRKSSVVADERFENSTTRIIPKPRSQSVKIPGRKLGEPIVQAETLSANIFA</sequence>
<name>A0A0N0BHQ3_9HYME</name>
<proteinExistence type="predicted"/>
<organism evidence="1 2">
    <name type="scientific">Melipona quadrifasciata</name>
    <dbReference type="NCBI Taxonomy" id="166423"/>
    <lineage>
        <taxon>Eukaryota</taxon>
        <taxon>Metazoa</taxon>
        <taxon>Ecdysozoa</taxon>
        <taxon>Arthropoda</taxon>
        <taxon>Hexapoda</taxon>
        <taxon>Insecta</taxon>
        <taxon>Pterygota</taxon>
        <taxon>Neoptera</taxon>
        <taxon>Endopterygota</taxon>
        <taxon>Hymenoptera</taxon>
        <taxon>Apocrita</taxon>
        <taxon>Aculeata</taxon>
        <taxon>Apoidea</taxon>
        <taxon>Anthophila</taxon>
        <taxon>Apidae</taxon>
        <taxon>Melipona</taxon>
    </lineage>
</organism>
<dbReference type="Proteomes" id="UP000053105">
    <property type="component" value="Unassembled WGS sequence"/>
</dbReference>